<evidence type="ECO:0000313" key="8">
    <source>
        <dbReference type="EMBL" id="CEO98024.1"/>
    </source>
</evidence>
<dbReference type="EMBL" id="OVEO01000005">
    <property type="protein sequence ID" value="SPQ96151.1"/>
    <property type="molecule type" value="Genomic_DNA"/>
</dbReference>
<feature type="compositionally biased region" description="Basic and acidic residues" evidence="6">
    <location>
        <begin position="275"/>
        <end position="284"/>
    </location>
</feature>
<evidence type="ECO:0000313" key="11">
    <source>
        <dbReference type="Proteomes" id="UP000290189"/>
    </source>
</evidence>
<evidence type="ECO:0000256" key="4">
    <source>
        <dbReference type="ARBA" id="ARBA00023069"/>
    </source>
</evidence>
<evidence type="ECO:0000256" key="6">
    <source>
        <dbReference type="SAM" id="MobiDB-lite"/>
    </source>
</evidence>
<keyword evidence="5" id="KW-0966">Cell projection</keyword>
<keyword evidence="10" id="KW-1185">Reference proteome</keyword>
<feature type="domain" description="HYDIN/VesB/CFA65-like Ig-like" evidence="7">
    <location>
        <begin position="141"/>
        <end position="236"/>
    </location>
</feature>
<accession>A0A0G4IS76</accession>
<dbReference type="EMBL" id="CDSF01000082">
    <property type="protein sequence ID" value="CEO98024.1"/>
    <property type="molecule type" value="Genomic_DNA"/>
</dbReference>
<keyword evidence="3" id="KW-0963">Cytoplasm</keyword>
<proteinExistence type="predicted"/>
<evidence type="ECO:0000256" key="2">
    <source>
        <dbReference type="ARBA" id="ARBA00004496"/>
    </source>
</evidence>
<keyword evidence="9" id="KW-0496">Mitochondrion</keyword>
<reference evidence="9 11" key="2">
    <citation type="submission" date="2018-03" db="EMBL/GenBank/DDBJ databases">
        <authorList>
            <person name="Fogelqvist J."/>
        </authorList>
    </citation>
    <scope>NUCLEOTIDE SEQUENCE [LARGE SCALE GENOMIC DNA]</scope>
</reference>
<feature type="compositionally biased region" description="Acidic residues" evidence="6">
    <location>
        <begin position="715"/>
        <end position="729"/>
    </location>
</feature>
<feature type="compositionally biased region" description="Pro residues" evidence="6">
    <location>
        <begin position="244"/>
        <end position="254"/>
    </location>
</feature>
<dbReference type="Gene3D" id="2.60.40.10">
    <property type="entry name" value="Immunoglobulins"/>
    <property type="match status" value="1"/>
</dbReference>
<dbReference type="PANTHER" id="PTHR46500:SF1">
    <property type="entry name" value="CILIA- AND FLAGELLA-ASSOCIATED PROTEIN 221"/>
    <property type="match status" value="1"/>
</dbReference>
<feature type="region of interest" description="Disordered" evidence="6">
    <location>
        <begin position="715"/>
        <end position="741"/>
    </location>
</feature>
<dbReference type="InterPro" id="IPR053879">
    <property type="entry name" value="HYDIN_VesB_CFA65-like_Ig"/>
</dbReference>
<name>A0A0G4IS76_PLABS</name>
<evidence type="ECO:0000256" key="3">
    <source>
        <dbReference type="ARBA" id="ARBA00022490"/>
    </source>
</evidence>
<dbReference type="OrthoDB" id="2154176at2759"/>
<keyword evidence="4" id="KW-0969">Cilium</keyword>
<feature type="region of interest" description="Disordered" evidence="6">
    <location>
        <begin position="241"/>
        <end position="294"/>
    </location>
</feature>
<dbReference type="GO" id="GO:0003341">
    <property type="term" value="P:cilium movement"/>
    <property type="evidence" value="ECO:0007669"/>
    <property type="project" value="InterPro"/>
</dbReference>
<evidence type="ECO:0000259" key="7">
    <source>
        <dbReference type="Pfam" id="PF22544"/>
    </source>
</evidence>
<dbReference type="Proteomes" id="UP000039324">
    <property type="component" value="Unassembled WGS sequence"/>
</dbReference>
<dbReference type="OMA" id="QKESCAR"/>
<organism evidence="8 10">
    <name type="scientific">Plasmodiophora brassicae</name>
    <name type="common">Clubroot disease agent</name>
    <dbReference type="NCBI Taxonomy" id="37360"/>
    <lineage>
        <taxon>Eukaryota</taxon>
        <taxon>Sar</taxon>
        <taxon>Rhizaria</taxon>
        <taxon>Endomyxa</taxon>
        <taxon>Phytomyxea</taxon>
        <taxon>Plasmodiophorida</taxon>
        <taxon>Plasmodiophoridae</taxon>
        <taxon>Plasmodiophora</taxon>
    </lineage>
</organism>
<dbReference type="PANTHER" id="PTHR46500">
    <property type="entry name" value="CILIA- AND FLAGELLA-ASSOCIATED PROTEIN 221"/>
    <property type="match status" value="1"/>
</dbReference>
<comment type="subcellular location">
    <subcellularLocation>
        <location evidence="1">Cell projection</location>
        <location evidence="1">Cilium</location>
    </subcellularLocation>
    <subcellularLocation>
        <location evidence="2">Cytoplasm</location>
    </subcellularLocation>
</comment>
<dbReference type="InterPro" id="IPR013783">
    <property type="entry name" value="Ig-like_fold"/>
</dbReference>
<sequence>MSSRVVQGVPVPVELFAASAKRSKPPPQKESCARVGGNASITADPGAVHFPGYTLEGPNVASFRLRNMSASRQRVQVLLPDTIEFDMEFDNQGWMAPGLSQQVRVLFRPTSWRYHADQIRVHHPDGNFIVPIHAYPVVSDLVFPTVIDMGNCDLGASATRTVTMRSDVPVDFEFRLTPVKTSPEFAVEPLQGVIPGNGSVAVTVRYTPKQRQTAEVSFQVHISQFAFKPFLCTVRASSTFDVKPAPPPPPPSQEPAPTRALSPPPKRQRPRARPSPKDGDRGEPGRLLPEKMNGVTMPPRIIGLPNAVNFVLSQVVFADRRPVVPAERPDLDADDVSGLDPAAASDAIDFPGESTAVQVALFEREYRRACHLEKKFAMKPSWNRTGHTLLTDPEMESIESRARRSGPVRNDAVRRDIVIVPGDVEPSGHATWEEFRGDQWRRRERALDDLLVLLSRFIVRHRVQKRIELMRTALALDLSRHASAVLVPDTVEVGPDEGPLDGNDIVDDDDDDWAPDDGVDVSPEAVIARSRASTRAALVEFPVPEQDDNADKGYKPYPRPAFLGYAPILPTALRRGALGEDTYAGSRPPPATSPVLNAALPDGDSAAKIAAIDLIRTNPSIVARRAPAPMTEADPSFILTQPTLILERARPERMGQQPPGADVVLREPIHVVEHVGTQSVVSLRGLPSLSNFWMPRVSDPGIVTDDPPALLTCLPDDDVLSDSDNDQDSTQEPGTPAAPTLDDAVVLFGDYGPGPEQMPMEAAHAKLDDALLAIRDRHRLGFESGIDWRLSQPGLHTSLQGRAFTTRAHNTS</sequence>
<dbReference type="Proteomes" id="UP000290189">
    <property type="component" value="Unassembled WGS sequence"/>
</dbReference>
<gene>
    <name evidence="8" type="ORF">PBRA_006138</name>
    <name evidence="9" type="ORF">PLBR_LOCUS3366</name>
</gene>
<dbReference type="STRING" id="37360.A0A0G4IS76"/>
<evidence type="ECO:0000313" key="10">
    <source>
        <dbReference type="Proteomes" id="UP000039324"/>
    </source>
</evidence>
<evidence type="ECO:0000256" key="5">
    <source>
        <dbReference type="ARBA" id="ARBA00023273"/>
    </source>
</evidence>
<evidence type="ECO:0000313" key="9">
    <source>
        <dbReference type="EMBL" id="SPQ96151.1"/>
    </source>
</evidence>
<evidence type="ECO:0000256" key="1">
    <source>
        <dbReference type="ARBA" id="ARBA00004138"/>
    </source>
</evidence>
<dbReference type="GO" id="GO:0044458">
    <property type="term" value="P:motile cilium assembly"/>
    <property type="evidence" value="ECO:0007669"/>
    <property type="project" value="TreeGrafter"/>
</dbReference>
<reference evidence="8 10" key="1">
    <citation type="submission" date="2015-02" db="EMBL/GenBank/DDBJ databases">
        <authorList>
            <person name="Chooi Y.-H."/>
        </authorList>
    </citation>
    <scope>NUCLEOTIDE SEQUENCE [LARGE SCALE GENOMIC DNA]</scope>
    <source>
        <strain evidence="8">E3</strain>
    </source>
</reference>
<dbReference type="AlphaFoldDB" id="A0A0G4IS76"/>
<dbReference type="Pfam" id="PF22544">
    <property type="entry name" value="HYDIN_VesB_CFA65-like_Ig"/>
    <property type="match status" value="1"/>
</dbReference>
<protein>
    <recommendedName>
        <fullName evidence="7">HYDIN/VesB/CFA65-like Ig-like domain-containing protein</fullName>
    </recommendedName>
</protein>
<geneLocation type="mitochondrion" evidence="9"/>
<dbReference type="InterPro" id="IPR029676">
    <property type="entry name" value="CFAP221"/>
</dbReference>
<dbReference type="GO" id="GO:0097729">
    <property type="term" value="C:9+2 motile cilium"/>
    <property type="evidence" value="ECO:0007669"/>
    <property type="project" value="TreeGrafter"/>
</dbReference>